<dbReference type="Pfam" id="PF07039">
    <property type="entry name" value="SGF29_Tudor"/>
    <property type="match status" value="1"/>
</dbReference>
<dbReference type="InterPro" id="IPR037802">
    <property type="entry name" value="SGF29"/>
</dbReference>
<dbReference type="PROSITE" id="PS51518">
    <property type="entry name" value="SGF29_C"/>
    <property type="match status" value="1"/>
</dbReference>
<sequence length="328" mass="36794">MDVDASKLRLTFKKITECGDEIKTSCNGLANCSKDPRSQQKSEAEQCVEQRLRIAEILKRQFQLSLEALSCLTSGVTIGSQGLSELLQLIDDYADTLPLYVAPLNLQKGKKLDGRAAKRPLSALYPPLVGSTPLPDTDAIPIGMFVAAWKKEKNVRESKWILAEILDFRDRDGNGRGHYTLLDHVAEHEFFRNYFVRCQTPPIAPSGKYSPADNLPFLLTNVSRRDIIPLPCFRADPRHNANALFGPGSIVMARFPKTSVFYRSCVLAPPDNLRDGYRVTFDLDAEFDLDGYSRDGAMQCYTIPQLYVVQNPPGLRRSRMPHEQKKSG</sequence>
<dbReference type="InterPro" id="IPR010750">
    <property type="entry name" value="SGF29_tudor-like_dom"/>
</dbReference>
<dbReference type="PANTHER" id="PTHR21539">
    <property type="entry name" value="SAGA-ASSOCIATED FACTOR 29"/>
    <property type="match status" value="1"/>
</dbReference>
<protein>
    <submittedName>
        <fullName evidence="3">SGF29 C-terminal domain-containing protein</fullName>
    </submittedName>
</protein>
<dbReference type="WBParaSite" id="Gr19_v10_g10438.t1">
    <property type="protein sequence ID" value="Gr19_v10_g10438.t1"/>
    <property type="gene ID" value="Gr19_v10_g10438"/>
</dbReference>
<proteinExistence type="predicted"/>
<keyword evidence="2" id="KW-1185">Reference proteome</keyword>
<organism evidence="2 3">
    <name type="scientific">Globodera rostochiensis</name>
    <name type="common">Golden nematode worm</name>
    <name type="synonym">Heterodera rostochiensis</name>
    <dbReference type="NCBI Taxonomy" id="31243"/>
    <lineage>
        <taxon>Eukaryota</taxon>
        <taxon>Metazoa</taxon>
        <taxon>Ecdysozoa</taxon>
        <taxon>Nematoda</taxon>
        <taxon>Chromadorea</taxon>
        <taxon>Rhabditida</taxon>
        <taxon>Tylenchina</taxon>
        <taxon>Tylenchomorpha</taxon>
        <taxon>Tylenchoidea</taxon>
        <taxon>Heteroderidae</taxon>
        <taxon>Heteroderinae</taxon>
        <taxon>Globodera</taxon>
    </lineage>
</organism>
<name>A0A914GQB6_GLORO</name>
<evidence type="ECO:0000313" key="3">
    <source>
        <dbReference type="WBParaSite" id="Gr19_v10_g10438.t1"/>
    </source>
</evidence>
<reference evidence="3" key="1">
    <citation type="submission" date="2022-11" db="UniProtKB">
        <authorList>
            <consortium name="WormBaseParasite"/>
        </authorList>
    </citation>
    <scope>IDENTIFICATION</scope>
</reference>
<dbReference type="AlphaFoldDB" id="A0A914GQB6"/>
<feature type="domain" description="SGF29 C-terminal" evidence="1">
    <location>
        <begin position="136"/>
        <end position="317"/>
    </location>
</feature>
<dbReference type="Gene3D" id="2.30.30.140">
    <property type="match status" value="1"/>
</dbReference>
<dbReference type="GO" id="GO:0000124">
    <property type="term" value="C:SAGA complex"/>
    <property type="evidence" value="ECO:0007669"/>
    <property type="project" value="InterPro"/>
</dbReference>
<accession>A0A914GQB6</accession>
<evidence type="ECO:0000313" key="2">
    <source>
        <dbReference type="Proteomes" id="UP000887572"/>
    </source>
</evidence>
<dbReference type="Proteomes" id="UP000887572">
    <property type="component" value="Unplaced"/>
</dbReference>
<evidence type="ECO:0000259" key="1">
    <source>
        <dbReference type="PROSITE" id="PS51518"/>
    </source>
</evidence>
<dbReference type="PANTHER" id="PTHR21539:SF0">
    <property type="entry name" value="SAGA-ASSOCIATED FACTOR 29"/>
    <property type="match status" value="1"/>
</dbReference>